<protein>
    <submittedName>
        <fullName evidence="1">Uncharacterized protein</fullName>
    </submittedName>
</protein>
<comment type="caution">
    <text evidence="1">The sequence shown here is derived from an EMBL/GenBank/DDBJ whole genome shotgun (WGS) entry which is preliminary data.</text>
</comment>
<evidence type="ECO:0000313" key="2">
    <source>
        <dbReference type="Proteomes" id="UP000298663"/>
    </source>
</evidence>
<evidence type="ECO:0000313" key="1">
    <source>
        <dbReference type="EMBL" id="TKR77891.1"/>
    </source>
</evidence>
<reference evidence="1 2" key="1">
    <citation type="journal article" date="2015" name="Genome Biol.">
        <title>Comparative genomics of Steinernema reveals deeply conserved gene regulatory networks.</title>
        <authorList>
            <person name="Dillman A.R."/>
            <person name="Macchietto M."/>
            <person name="Porter C.F."/>
            <person name="Rogers A."/>
            <person name="Williams B."/>
            <person name="Antoshechkin I."/>
            <person name="Lee M.M."/>
            <person name="Goodwin Z."/>
            <person name="Lu X."/>
            <person name="Lewis E.E."/>
            <person name="Goodrich-Blair H."/>
            <person name="Stock S.P."/>
            <person name="Adams B.J."/>
            <person name="Sternberg P.W."/>
            <person name="Mortazavi A."/>
        </authorList>
    </citation>
    <scope>NUCLEOTIDE SEQUENCE [LARGE SCALE GENOMIC DNA]</scope>
    <source>
        <strain evidence="1 2">ALL</strain>
    </source>
</reference>
<dbReference type="Proteomes" id="UP000298663">
    <property type="component" value="Unassembled WGS sequence"/>
</dbReference>
<dbReference type="AlphaFoldDB" id="A0A4U5N6S6"/>
<keyword evidence="2" id="KW-1185">Reference proteome</keyword>
<sequence>MDLDFQAQLTESVSEIRFDKMNNHLRAAKSWPINVQTPQALGIDAFSGLSEVCLGEQLSVEGLLFLEARFNLPIS</sequence>
<gene>
    <name evidence="1" type="ORF">L596_018787</name>
</gene>
<organism evidence="1 2">
    <name type="scientific">Steinernema carpocapsae</name>
    <name type="common">Entomopathogenic nematode</name>
    <dbReference type="NCBI Taxonomy" id="34508"/>
    <lineage>
        <taxon>Eukaryota</taxon>
        <taxon>Metazoa</taxon>
        <taxon>Ecdysozoa</taxon>
        <taxon>Nematoda</taxon>
        <taxon>Chromadorea</taxon>
        <taxon>Rhabditida</taxon>
        <taxon>Tylenchina</taxon>
        <taxon>Panagrolaimomorpha</taxon>
        <taxon>Strongyloidoidea</taxon>
        <taxon>Steinernematidae</taxon>
        <taxon>Steinernema</taxon>
    </lineage>
</organism>
<proteinExistence type="predicted"/>
<accession>A0A4U5N6S6</accession>
<name>A0A4U5N6S6_STECR</name>
<reference evidence="1 2" key="2">
    <citation type="journal article" date="2019" name="G3 (Bethesda)">
        <title>Hybrid Assembly of the Genome of the Entomopathogenic Nematode Steinernema carpocapsae Identifies the X-Chromosome.</title>
        <authorList>
            <person name="Serra L."/>
            <person name="Macchietto M."/>
            <person name="Macias-Munoz A."/>
            <person name="McGill C.J."/>
            <person name="Rodriguez I.M."/>
            <person name="Rodriguez B."/>
            <person name="Murad R."/>
            <person name="Mortazavi A."/>
        </authorList>
    </citation>
    <scope>NUCLEOTIDE SEQUENCE [LARGE SCALE GENOMIC DNA]</scope>
    <source>
        <strain evidence="1 2">ALL</strain>
    </source>
</reference>
<dbReference type="EMBL" id="AZBU02000005">
    <property type="protein sequence ID" value="TKR77891.1"/>
    <property type="molecule type" value="Genomic_DNA"/>
</dbReference>